<keyword evidence="2" id="KW-0966">Cell projection</keyword>
<name>A0A545T280_9PROT</name>
<dbReference type="InterPro" id="IPR006135">
    <property type="entry name" value="T3SS_substrate_exporter"/>
</dbReference>
<protein>
    <submittedName>
        <fullName evidence="2">Flagellar protein FhlB</fullName>
    </submittedName>
</protein>
<keyword evidence="2" id="KW-0969">Cilium</keyword>
<keyword evidence="2" id="KW-0282">Flagellum</keyword>
<evidence type="ECO:0000256" key="1">
    <source>
        <dbReference type="ARBA" id="ARBA00010690"/>
    </source>
</evidence>
<dbReference type="GO" id="GO:0009306">
    <property type="term" value="P:protein secretion"/>
    <property type="evidence" value="ECO:0007669"/>
    <property type="project" value="InterPro"/>
</dbReference>
<dbReference type="Gene3D" id="3.40.1690.10">
    <property type="entry name" value="secretion proteins EscU"/>
    <property type="match status" value="1"/>
</dbReference>
<dbReference type="InterPro" id="IPR029025">
    <property type="entry name" value="T3SS_substrate_exporter_C"/>
</dbReference>
<evidence type="ECO:0000313" key="3">
    <source>
        <dbReference type="Proteomes" id="UP000315252"/>
    </source>
</evidence>
<proteinExistence type="inferred from homology"/>
<dbReference type="EMBL" id="VHSH01000014">
    <property type="protein sequence ID" value="TQV71321.1"/>
    <property type="molecule type" value="Genomic_DNA"/>
</dbReference>
<dbReference type="PANTHER" id="PTHR30531">
    <property type="entry name" value="FLAGELLAR BIOSYNTHETIC PROTEIN FLHB"/>
    <property type="match status" value="1"/>
</dbReference>
<dbReference type="Pfam" id="PF01312">
    <property type="entry name" value="Bac_export_2"/>
    <property type="match status" value="1"/>
</dbReference>
<sequence>MAIALNSRGGKAQATQVIAKGTGEVAEQILQLAFEHGVKVRSDADLATILSAVEVESEIPLEALTAVANILSYIYRAEQPSAPESSS</sequence>
<dbReference type="SUPFAM" id="SSF160544">
    <property type="entry name" value="EscU C-terminal domain-like"/>
    <property type="match status" value="1"/>
</dbReference>
<dbReference type="Proteomes" id="UP000315252">
    <property type="component" value="Unassembled WGS sequence"/>
</dbReference>
<reference evidence="2 3" key="1">
    <citation type="submission" date="2019-06" db="EMBL/GenBank/DDBJ databases">
        <title>Whole genome sequence for Rhodospirillaceae sp. R148.</title>
        <authorList>
            <person name="Wang G."/>
        </authorList>
    </citation>
    <scope>NUCLEOTIDE SEQUENCE [LARGE SCALE GENOMIC DNA]</scope>
    <source>
        <strain evidence="2 3">R148</strain>
    </source>
</reference>
<dbReference type="PANTHER" id="PTHR30531:SF12">
    <property type="entry name" value="FLAGELLAR BIOSYNTHETIC PROTEIN FLHB"/>
    <property type="match status" value="1"/>
</dbReference>
<dbReference type="GO" id="GO:0005886">
    <property type="term" value="C:plasma membrane"/>
    <property type="evidence" value="ECO:0007669"/>
    <property type="project" value="TreeGrafter"/>
</dbReference>
<dbReference type="OrthoDB" id="5244399at2"/>
<comment type="similarity">
    <text evidence="1">Belongs to the type III secretion exporter family.</text>
</comment>
<organism evidence="2 3">
    <name type="scientific">Denitrobaculum tricleocarpae</name>
    <dbReference type="NCBI Taxonomy" id="2591009"/>
    <lineage>
        <taxon>Bacteria</taxon>
        <taxon>Pseudomonadati</taxon>
        <taxon>Pseudomonadota</taxon>
        <taxon>Alphaproteobacteria</taxon>
        <taxon>Rhodospirillales</taxon>
        <taxon>Rhodospirillaceae</taxon>
        <taxon>Denitrobaculum</taxon>
    </lineage>
</organism>
<accession>A0A545T280</accession>
<keyword evidence="3" id="KW-1185">Reference proteome</keyword>
<evidence type="ECO:0000313" key="2">
    <source>
        <dbReference type="EMBL" id="TQV71321.1"/>
    </source>
</evidence>
<comment type="caution">
    <text evidence="2">The sequence shown here is derived from an EMBL/GenBank/DDBJ whole genome shotgun (WGS) entry which is preliminary data.</text>
</comment>
<gene>
    <name evidence="2" type="ORF">FKG95_26850</name>
</gene>
<dbReference type="AlphaFoldDB" id="A0A545T280"/>